<evidence type="ECO:0000313" key="2">
    <source>
        <dbReference type="EMBL" id="NGN66340.1"/>
    </source>
</evidence>
<dbReference type="AlphaFoldDB" id="A0A6G4U3L3"/>
<organism evidence="2 3">
    <name type="scientific">Streptomyces coryli</name>
    <dbReference type="NCBI Taxonomy" id="1128680"/>
    <lineage>
        <taxon>Bacteria</taxon>
        <taxon>Bacillati</taxon>
        <taxon>Actinomycetota</taxon>
        <taxon>Actinomycetes</taxon>
        <taxon>Kitasatosporales</taxon>
        <taxon>Streptomycetaceae</taxon>
        <taxon>Streptomyces</taxon>
    </lineage>
</organism>
<dbReference type="SUPFAM" id="SSF81606">
    <property type="entry name" value="PP2C-like"/>
    <property type="match status" value="1"/>
</dbReference>
<accession>A0A6G4U3L3</accession>
<dbReference type="Proteomes" id="UP000481583">
    <property type="component" value="Unassembled WGS sequence"/>
</dbReference>
<dbReference type="Pfam" id="PF13672">
    <property type="entry name" value="PP2C_2"/>
    <property type="match status" value="1"/>
</dbReference>
<dbReference type="InterPro" id="IPR001932">
    <property type="entry name" value="PPM-type_phosphatase-like_dom"/>
</dbReference>
<dbReference type="EMBL" id="JAAKZV010000092">
    <property type="protein sequence ID" value="NGN66340.1"/>
    <property type="molecule type" value="Genomic_DNA"/>
</dbReference>
<evidence type="ECO:0000259" key="1">
    <source>
        <dbReference type="Pfam" id="PF13672"/>
    </source>
</evidence>
<proteinExistence type="predicted"/>
<reference evidence="2 3" key="1">
    <citation type="submission" date="2020-02" db="EMBL/GenBank/DDBJ databases">
        <title>Whole-genome analyses of novel actinobacteria.</title>
        <authorList>
            <person name="Sahin N."/>
        </authorList>
    </citation>
    <scope>NUCLEOTIDE SEQUENCE [LARGE SCALE GENOMIC DNA]</scope>
    <source>
        <strain evidence="2 3">A7024</strain>
    </source>
</reference>
<protein>
    <recommendedName>
        <fullName evidence="1">PPM-type phosphatase domain-containing protein</fullName>
    </recommendedName>
</protein>
<name>A0A6G4U3L3_9ACTN</name>
<comment type="caution">
    <text evidence="2">The sequence shown here is derived from an EMBL/GenBank/DDBJ whole genome shotgun (WGS) entry which is preliminary data.</text>
</comment>
<dbReference type="RefSeq" id="WP_165239627.1">
    <property type="nucleotide sequence ID" value="NZ_JAAKZV010000092.1"/>
</dbReference>
<feature type="domain" description="PPM-type phosphatase" evidence="1">
    <location>
        <begin position="14"/>
        <end position="145"/>
    </location>
</feature>
<dbReference type="InterPro" id="IPR036457">
    <property type="entry name" value="PPM-type-like_dom_sf"/>
</dbReference>
<sequence length="282" mass="29957">MRVELACVPGKPDVPNEDFAAVSLPSSGSGGSVVVLDGVTPPADGDTGCVHSVPWFTARLGAALQELAGVRRELTLADCLAAAIARTADAHRATCDLTHVRTPQATVVAVRWDEQRVEHLVLSDSALLLKSPSGQLRTVLDRRLADLPPALRALRAEVRALPPGSAEREALGREYGRAIEGLRNAEGGFFTAAADPDAARRAVAGSTPRAEVAALAALTDGATRWTEVFRMGDWEQLFALLAKKGPRELIEQVRAAEAADPEGRRHRRGKPHDDAAAVLVEL</sequence>
<keyword evidence="3" id="KW-1185">Reference proteome</keyword>
<evidence type="ECO:0000313" key="3">
    <source>
        <dbReference type="Proteomes" id="UP000481583"/>
    </source>
</evidence>
<gene>
    <name evidence="2" type="ORF">G5C51_20865</name>
</gene>